<evidence type="ECO:0000256" key="2">
    <source>
        <dbReference type="ARBA" id="ARBA00022448"/>
    </source>
</evidence>
<sequence length="393" mass="43512">MNQRYRQLLILILVTILVFVASYWGWTRLHSSRPETRKEPPPVQSTADELRFAANAPQLSFLKIKMVETFPEPLVEPLNGRIAYNDNYTARVFSPVAGRVIKIPAEIGMPVKNGDALLVLDSPDFALALADLEKAKADLLRKQEIHERARQLLEIKGIALREVETAAADWQQAKAEFLRAKARLKNLNAEASAAGGQFVLRAPLTGVISERQVNAGSEVQARADADRPLFVITDPHRLWVQIDLPERQLDKISLGDVVSVEVDAYPGETFQGKVTVIGGAVDPLTRRIQVRCDIDNPLLKLKPEMFARVTPIAGEKFRLPRVPNAAIVTQGLYSYVFVEKSPGVLQRRRVTLSLQGIEYAYIREGLQEGERVVTSGALLLNSELGASGNTAPN</sequence>
<dbReference type="PANTHER" id="PTHR30097">
    <property type="entry name" value="CATION EFFLUX SYSTEM PROTEIN CUSB"/>
    <property type="match status" value="1"/>
</dbReference>
<feature type="coiled-coil region" evidence="3">
    <location>
        <begin position="129"/>
        <end position="190"/>
    </location>
</feature>
<organism evidence="8">
    <name type="scientific">Candidatus Nitrotoga fabula</name>
    <dbReference type="NCBI Taxonomy" id="2182327"/>
    <lineage>
        <taxon>Bacteria</taxon>
        <taxon>Pseudomonadati</taxon>
        <taxon>Pseudomonadota</taxon>
        <taxon>Betaproteobacteria</taxon>
        <taxon>Nitrosomonadales</taxon>
        <taxon>Gallionellaceae</taxon>
        <taxon>Candidatus Nitrotoga</taxon>
    </lineage>
</organism>
<protein>
    <submittedName>
        <fullName evidence="8">Membrane-fusion protein</fullName>
    </submittedName>
</protein>
<dbReference type="InterPro" id="IPR058792">
    <property type="entry name" value="Beta-barrel_RND_2"/>
</dbReference>
<proteinExistence type="inferred from homology"/>
<dbReference type="EMBL" id="LS423452">
    <property type="protein sequence ID" value="SPS06168.1"/>
    <property type="molecule type" value="Genomic_DNA"/>
</dbReference>
<feature type="transmembrane region" description="Helical" evidence="4">
    <location>
        <begin position="7"/>
        <end position="26"/>
    </location>
</feature>
<dbReference type="Gene3D" id="2.40.420.20">
    <property type="match status" value="1"/>
</dbReference>
<evidence type="ECO:0000259" key="7">
    <source>
        <dbReference type="Pfam" id="PF25973"/>
    </source>
</evidence>
<keyword evidence="4" id="KW-0472">Membrane</keyword>
<dbReference type="Pfam" id="PF25954">
    <property type="entry name" value="Beta-barrel_RND_2"/>
    <property type="match status" value="1"/>
</dbReference>
<feature type="domain" description="CusB-like beta-barrel" evidence="5">
    <location>
        <begin position="238"/>
        <end position="310"/>
    </location>
</feature>
<dbReference type="SUPFAM" id="SSF111369">
    <property type="entry name" value="HlyD-like secretion proteins"/>
    <property type="match status" value="1"/>
</dbReference>
<dbReference type="InterPro" id="IPR006143">
    <property type="entry name" value="RND_pump_MFP"/>
</dbReference>
<dbReference type="InterPro" id="IPR058627">
    <property type="entry name" value="MdtA-like_C"/>
</dbReference>
<evidence type="ECO:0000256" key="1">
    <source>
        <dbReference type="ARBA" id="ARBA00009477"/>
    </source>
</evidence>
<evidence type="ECO:0000313" key="8">
    <source>
        <dbReference type="EMBL" id="SPS06168.1"/>
    </source>
</evidence>
<comment type="similarity">
    <text evidence="1">Belongs to the membrane fusion protein (MFP) (TC 8.A.1) family.</text>
</comment>
<dbReference type="FunFam" id="2.40.30.170:FF:000010">
    <property type="entry name" value="Efflux RND transporter periplasmic adaptor subunit"/>
    <property type="match status" value="1"/>
</dbReference>
<dbReference type="InterPro" id="IPR051909">
    <property type="entry name" value="MFP_Cation_Efflux"/>
</dbReference>
<evidence type="ECO:0000256" key="4">
    <source>
        <dbReference type="SAM" id="Phobius"/>
    </source>
</evidence>
<evidence type="ECO:0000259" key="5">
    <source>
        <dbReference type="Pfam" id="PF25954"/>
    </source>
</evidence>
<dbReference type="Gene3D" id="2.40.30.170">
    <property type="match status" value="1"/>
</dbReference>
<dbReference type="Pfam" id="PF25967">
    <property type="entry name" value="RND-MFP_C"/>
    <property type="match status" value="1"/>
</dbReference>
<dbReference type="NCBIfam" id="TIGR01730">
    <property type="entry name" value="RND_mfp"/>
    <property type="match status" value="1"/>
</dbReference>
<keyword evidence="4" id="KW-1133">Transmembrane helix</keyword>
<feature type="domain" description="Multidrug resistance protein MdtA-like C-terminal permuted SH3" evidence="6">
    <location>
        <begin position="322"/>
        <end position="377"/>
    </location>
</feature>
<keyword evidence="4" id="KW-0812">Transmembrane</keyword>
<dbReference type="GO" id="GO:0016020">
    <property type="term" value="C:membrane"/>
    <property type="evidence" value="ECO:0007669"/>
    <property type="project" value="InterPro"/>
</dbReference>
<dbReference type="GO" id="GO:0022857">
    <property type="term" value="F:transmembrane transporter activity"/>
    <property type="evidence" value="ECO:0007669"/>
    <property type="project" value="InterPro"/>
</dbReference>
<gene>
    <name evidence="8" type="ORF">NITFAB_1758</name>
</gene>
<feature type="domain" description="CzcB-like barrel-sandwich hybrid" evidence="7">
    <location>
        <begin position="89"/>
        <end position="224"/>
    </location>
</feature>
<keyword evidence="3" id="KW-0175">Coiled coil</keyword>
<keyword evidence="2" id="KW-0813">Transport</keyword>
<reference evidence="8" key="1">
    <citation type="submission" date="2018-05" db="EMBL/GenBank/DDBJ databases">
        <authorList>
            <person name="Lanie J.A."/>
            <person name="Ng W.-L."/>
            <person name="Kazmierczak K.M."/>
            <person name="Andrzejewski T.M."/>
            <person name="Davidsen T.M."/>
            <person name="Wayne K.J."/>
            <person name="Tettelin H."/>
            <person name="Glass J.I."/>
            <person name="Rusch D."/>
            <person name="Podicherti R."/>
            <person name="Tsui H.-C.T."/>
            <person name="Winkler M.E."/>
        </authorList>
    </citation>
    <scope>NUCLEOTIDE SEQUENCE</scope>
    <source>
        <strain evidence="8">KNB</strain>
    </source>
</reference>
<dbReference type="AlphaFoldDB" id="A0A2X0QX48"/>
<evidence type="ECO:0000256" key="3">
    <source>
        <dbReference type="SAM" id="Coils"/>
    </source>
</evidence>
<dbReference type="Gene3D" id="1.10.287.470">
    <property type="entry name" value="Helix hairpin bin"/>
    <property type="match status" value="1"/>
</dbReference>
<dbReference type="InterPro" id="IPR058647">
    <property type="entry name" value="BSH_CzcB-like"/>
</dbReference>
<dbReference type="Pfam" id="PF25973">
    <property type="entry name" value="BSH_CzcB"/>
    <property type="match status" value="1"/>
</dbReference>
<accession>A0A2X0QX48</accession>
<name>A0A2X0QX48_9PROT</name>
<evidence type="ECO:0000259" key="6">
    <source>
        <dbReference type="Pfam" id="PF25967"/>
    </source>
</evidence>